<evidence type="ECO:0000259" key="6">
    <source>
        <dbReference type="PROSITE" id="PS50123"/>
    </source>
</evidence>
<reference evidence="7" key="1">
    <citation type="submission" date="2019-08" db="EMBL/GenBank/DDBJ databases">
        <authorList>
            <person name="Kucharzyk K."/>
            <person name="Murdoch R.W."/>
            <person name="Higgins S."/>
            <person name="Loffler F."/>
        </authorList>
    </citation>
    <scope>NUCLEOTIDE SEQUENCE</scope>
</reference>
<dbReference type="Gene3D" id="3.40.50.150">
    <property type="entry name" value="Vaccinia Virus protein VP39"/>
    <property type="match status" value="1"/>
</dbReference>
<protein>
    <recommendedName>
        <fullName evidence="2">protein-glutamate O-methyltransferase</fullName>
        <ecNumber evidence="2">2.1.1.80</ecNumber>
    </recommendedName>
</protein>
<dbReference type="PANTHER" id="PTHR24422:SF19">
    <property type="entry name" value="CHEMOTAXIS PROTEIN METHYLTRANSFERASE"/>
    <property type="match status" value="1"/>
</dbReference>
<feature type="domain" description="CheR-type methyltransferase" evidence="6">
    <location>
        <begin position="11"/>
        <end position="282"/>
    </location>
</feature>
<dbReference type="PANTHER" id="PTHR24422">
    <property type="entry name" value="CHEMOTAXIS PROTEIN METHYLTRANSFERASE"/>
    <property type="match status" value="1"/>
</dbReference>
<organism evidence="7">
    <name type="scientific">bioreactor metagenome</name>
    <dbReference type="NCBI Taxonomy" id="1076179"/>
    <lineage>
        <taxon>unclassified sequences</taxon>
        <taxon>metagenomes</taxon>
        <taxon>ecological metagenomes</taxon>
    </lineage>
</organism>
<gene>
    <name evidence="7" type="primary">cheR_9</name>
    <name evidence="7" type="ORF">SDC9_77796</name>
</gene>
<dbReference type="PRINTS" id="PR00996">
    <property type="entry name" value="CHERMTFRASE"/>
</dbReference>
<keyword evidence="5" id="KW-0949">S-adenosyl-L-methionine</keyword>
<dbReference type="SUPFAM" id="SSF47757">
    <property type="entry name" value="Chemotaxis receptor methyltransferase CheR, N-terminal domain"/>
    <property type="match status" value="1"/>
</dbReference>
<dbReference type="InterPro" id="IPR050903">
    <property type="entry name" value="Bact_Chemotaxis_MeTrfase"/>
</dbReference>
<dbReference type="SMART" id="SM00138">
    <property type="entry name" value="MeTrc"/>
    <property type="match status" value="1"/>
</dbReference>
<evidence type="ECO:0000256" key="4">
    <source>
        <dbReference type="ARBA" id="ARBA00022679"/>
    </source>
</evidence>
<proteinExistence type="predicted"/>
<dbReference type="PIRSF" id="PIRSF000410">
    <property type="entry name" value="CheR"/>
    <property type="match status" value="1"/>
</dbReference>
<dbReference type="InterPro" id="IPR022641">
    <property type="entry name" value="CheR_N"/>
</dbReference>
<dbReference type="GO" id="GO:0032259">
    <property type="term" value="P:methylation"/>
    <property type="evidence" value="ECO:0007669"/>
    <property type="project" value="UniProtKB-KW"/>
</dbReference>
<accession>A0A644YRM2</accession>
<evidence type="ECO:0000256" key="3">
    <source>
        <dbReference type="ARBA" id="ARBA00022603"/>
    </source>
</evidence>
<dbReference type="CDD" id="cd02440">
    <property type="entry name" value="AdoMet_MTases"/>
    <property type="match status" value="1"/>
</dbReference>
<dbReference type="InterPro" id="IPR029063">
    <property type="entry name" value="SAM-dependent_MTases_sf"/>
</dbReference>
<dbReference type="SUPFAM" id="SSF53335">
    <property type="entry name" value="S-adenosyl-L-methionine-dependent methyltransferases"/>
    <property type="match status" value="1"/>
</dbReference>
<keyword evidence="4 7" id="KW-0808">Transferase</keyword>
<dbReference type="Gene3D" id="1.10.155.10">
    <property type="entry name" value="Chemotaxis receptor methyltransferase CheR, N-terminal domain"/>
    <property type="match status" value="1"/>
</dbReference>
<dbReference type="InterPro" id="IPR022642">
    <property type="entry name" value="CheR_C"/>
</dbReference>
<sequence length="282" mass="32741">MEEKEQKNVESSFAPLEITDSDFRRLVNFIQQRYGIDLSKKRQLISGRLSYTVKAKGYAGFGPFIDHLLEKQDPNDVELVINKLTTNYTFFMREQEHFDFFRNTILPDVVQRRQGNRTLSIWSAGCASGEEPYTISMYIKDFLGPEAGRWDTRVLATDISQQALAKAQQGKYNLPDTIPPTWKSKYFVPFGTEGQYQVAPVIRDNVIFRTFNLMEPIRFRLKFDVIFCRNVMIYFNQQTKDELVARFCEATEPGGYLLIGHSETMGRNPGYRYLAPATFQKR</sequence>
<dbReference type="InterPro" id="IPR000780">
    <property type="entry name" value="CheR_MeTrfase"/>
</dbReference>
<evidence type="ECO:0000313" key="7">
    <source>
        <dbReference type="EMBL" id="MPM31242.1"/>
    </source>
</evidence>
<dbReference type="EMBL" id="VSSQ01006018">
    <property type="protein sequence ID" value="MPM31242.1"/>
    <property type="molecule type" value="Genomic_DNA"/>
</dbReference>
<dbReference type="EC" id="2.1.1.80" evidence="2"/>
<dbReference type="InterPro" id="IPR036804">
    <property type="entry name" value="CheR_N_sf"/>
</dbReference>
<dbReference type="Pfam" id="PF01739">
    <property type="entry name" value="CheR"/>
    <property type="match status" value="1"/>
</dbReference>
<name>A0A644YRM2_9ZZZZ</name>
<evidence type="ECO:0000256" key="5">
    <source>
        <dbReference type="ARBA" id="ARBA00022691"/>
    </source>
</evidence>
<comment type="caution">
    <text evidence="7">The sequence shown here is derived from an EMBL/GenBank/DDBJ whole genome shotgun (WGS) entry which is preliminary data.</text>
</comment>
<dbReference type="InterPro" id="IPR026024">
    <property type="entry name" value="Chemotaxis_MeTrfase_CheR"/>
</dbReference>
<dbReference type="GO" id="GO:0008983">
    <property type="term" value="F:protein-glutamate O-methyltransferase activity"/>
    <property type="evidence" value="ECO:0007669"/>
    <property type="project" value="UniProtKB-EC"/>
</dbReference>
<dbReference type="PROSITE" id="PS50123">
    <property type="entry name" value="CHER"/>
    <property type="match status" value="1"/>
</dbReference>
<evidence type="ECO:0000256" key="1">
    <source>
        <dbReference type="ARBA" id="ARBA00001541"/>
    </source>
</evidence>
<comment type="catalytic activity">
    <reaction evidence="1">
        <text>L-glutamyl-[protein] + S-adenosyl-L-methionine = [protein]-L-glutamate 5-O-methyl ester + S-adenosyl-L-homocysteine</text>
        <dbReference type="Rhea" id="RHEA:24452"/>
        <dbReference type="Rhea" id="RHEA-COMP:10208"/>
        <dbReference type="Rhea" id="RHEA-COMP:10311"/>
        <dbReference type="ChEBI" id="CHEBI:29973"/>
        <dbReference type="ChEBI" id="CHEBI:57856"/>
        <dbReference type="ChEBI" id="CHEBI:59789"/>
        <dbReference type="ChEBI" id="CHEBI:82795"/>
        <dbReference type="EC" id="2.1.1.80"/>
    </reaction>
</comment>
<dbReference type="AlphaFoldDB" id="A0A644YRM2"/>
<keyword evidence="3 7" id="KW-0489">Methyltransferase</keyword>
<evidence type="ECO:0000256" key="2">
    <source>
        <dbReference type="ARBA" id="ARBA00012534"/>
    </source>
</evidence>
<dbReference type="Pfam" id="PF03705">
    <property type="entry name" value="CheR_N"/>
    <property type="match status" value="1"/>
</dbReference>